<dbReference type="GeneID" id="96624855"/>
<keyword evidence="4" id="KW-0720">Serine protease</keyword>
<dbReference type="Gene3D" id="3.40.50.880">
    <property type="match status" value="1"/>
</dbReference>
<dbReference type="RefSeq" id="WP_193836767.1">
    <property type="nucleotide sequence ID" value="NZ_CP062960.1"/>
</dbReference>
<keyword evidence="5" id="KW-0614">Plasmid</keyword>
<evidence type="ECO:0000256" key="1">
    <source>
        <dbReference type="ARBA" id="ARBA00006534"/>
    </source>
</evidence>
<dbReference type="KEGG" id="rter:IDM49_11465"/>
<evidence type="ECO:0000256" key="2">
    <source>
        <dbReference type="ARBA" id="ARBA00022670"/>
    </source>
</evidence>
<dbReference type="PANTHER" id="PTHR20842:SF0">
    <property type="entry name" value="ALPHA-ASPARTYL DIPEPTIDASE"/>
    <property type="match status" value="1"/>
</dbReference>
<comment type="similarity">
    <text evidence="1">Belongs to the peptidase S51 family.</text>
</comment>
<dbReference type="AlphaFoldDB" id="A0A7S6WWD8"/>
<dbReference type="GO" id="GO:0016740">
    <property type="term" value="F:transferase activity"/>
    <property type="evidence" value="ECO:0007669"/>
    <property type="project" value="UniProtKB-KW"/>
</dbReference>
<reference evidence="5 6" key="1">
    <citation type="submission" date="2020-09" db="EMBL/GenBank/DDBJ databases">
        <title>Investigation of environmental microbes.</title>
        <authorList>
            <person name="Ou Y."/>
            <person name="Kang Q."/>
        </authorList>
    </citation>
    <scope>NUCLEOTIDE SEQUENCE [LARGE SCALE GENOMIC DNA]</scope>
    <source>
        <strain evidence="5 6">KJZ-14</strain>
        <plasmid evidence="5 6">p1</plasmid>
    </source>
</reference>
<evidence type="ECO:0000256" key="4">
    <source>
        <dbReference type="ARBA" id="ARBA00022825"/>
    </source>
</evidence>
<geneLocation type="plasmid" evidence="5 6">
    <name>p1</name>
</geneLocation>
<gene>
    <name evidence="5" type="ORF">IDM49_11465</name>
</gene>
<accession>A0A7S6WWD8</accession>
<keyword evidence="2" id="KW-0645">Protease</keyword>
<dbReference type="Pfam" id="PF03575">
    <property type="entry name" value="Peptidase_S51"/>
    <property type="match status" value="1"/>
</dbReference>
<evidence type="ECO:0000313" key="5">
    <source>
        <dbReference type="EMBL" id="QOW64714.1"/>
    </source>
</evidence>
<dbReference type="InterPro" id="IPR029062">
    <property type="entry name" value="Class_I_gatase-like"/>
</dbReference>
<sequence length="197" mass="21598">MELLLMSFLHSELERFTPRRIAYINDAARLHKGSPFTIAERNAVKDSCTEFIELSLSDTPREELVNVLSEVDGIYIASGSTFDLLHTLRATKSDQIIKDAVFKGVMYMGSSAGAIIAGPSIEPASVMDDPEEAPNLSDYQGLNLVPHVVIPHAQGTTGPYTIDIISATVQKYGTQWPLVLLRDGQALHVSDQKTEII</sequence>
<proteinExistence type="inferred from homology"/>
<dbReference type="InterPro" id="IPR005320">
    <property type="entry name" value="Peptidase_S51"/>
</dbReference>
<name>A0A7S6WWD8_9MICC</name>
<protein>
    <submittedName>
        <fullName evidence="5">Type 1 glutamine amidotransferase-like domain-containing protein</fullName>
    </submittedName>
</protein>
<dbReference type="SUPFAM" id="SSF52317">
    <property type="entry name" value="Class I glutamine amidotransferase-like"/>
    <property type="match status" value="1"/>
</dbReference>
<keyword evidence="5" id="KW-0315">Glutamine amidotransferase</keyword>
<organism evidence="5 6">
    <name type="scientific">Rothia terrae</name>
    <dbReference type="NCBI Taxonomy" id="396015"/>
    <lineage>
        <taxon>Bacteria</taxon>
        <taxon>Bacillati</taxon>
        <taxon>Actinomycetota</taxon>
        <taxon>Actinomycetes</taxon>
        <taxon>Micrococcales</taxon>
        <taxon>Micrococcaceae</taxon>
        <taxon>Rothia</taxon>
    </lineage>
</organism>
<keyword evidence="5" id="KW-0808">Transferase</keyword>
<evidence type="ECO:0000313" key="6">
    <source>
        <dbReference type="Proteomes" id="UP000516404"/>
    </source>
</evidence>
<dbReference type="GO" id="GO:0008236">
    <property type="term" value="F:serine-type peptidase activity"/>
    <property type="evidence" value="ECO:0007669"/>
    <property type="project" value="UniProtKB-KW"/>
</dbReference>
<dbReference type="Proteomes" id="UP000516404">
    <property type="component" value="Plasmid p1"/>
</dbReference>
<dbReference type="EMBL" id="CP062960">
    <property type="protein sequence ID" value="QOW64714.1"/>
    <property type="molecule type" value="Genomic_DNA"/>
</dbReference>
<dbReference type="GO" id="GO:0006508">
    <property type="term" value="P:proteolysis"/>
    <property type="evidence" value="ECO:0007669"/>
    <property type="project" value="UniProtKB-KW"/>
</dbReference>
<evidence type="ECO:0000256" key="3">
    <source>
        <dbReference type="ARBA" id="ARBA00022801"/>
    </source>
</evidence>
<keyword evidence="6" id="KW-1185">Reference proteome</keyword>
<dbReference type="PANTHER" id="PTHR20842">
    <property type="entry name" value="PROTEASE S51 ALPHA-ASPARTYL DIPEPTIDASE"/>
    <property type="match status" value="1"/>
</dbReference>
<keyword evidence="3" id="KW-0378">Hydrolase</keyword>